<feature type="region of interest" description="Disordered" evidence="1">
    <location>
        <begin position="1"/>
        <end position="107"/>
    </location>
</feature>
<dbReference type="PANTHER" id="PTHR36452">
    <property type="entry name" value="CHROMOSOME 12, WHOLE GENOME SHOTGUN SEQUENCE"/>
    <property type="match status" value="1"/>
</dbReference>
<evidence type="ECO:0000313" key="2">
    <source>
        <dbReference type="EMBL" id="KAK6001154.1"/>
    </source>
</evidence>
<accession>A0ABR0T9T5</accession>
<feature type="compositionally biased region" description="Low complexity" evidence="1">
    <location>
        <begin position="58"/>
        <end position="77"/>
    </location>
</feature>
<gene>
    <name evidence="2" type="ORF">QM012_003237</name>
</gene>
<comment type="caution">
    <text evidence="2">The sequence shown here is derived from an EMBL/GenBank/DDBJ whole genome shotgun (WGS) entry which is preliminary data.</text>
</comment>
<dbReference type="InterPro" id="IPR012808">
    <property type="entry name" value="CHP02453"/>
</dbReference>
<sequence length="428" mass="47414">MARKSTKTLDKNEATEPSIGDRKRKQGPVRASRRAATKSKYFEPDTENDSNEEEASQDGSSSAVVESQSDSDVSSEPLSEDEQRPQKRRAPASSKATESAPASVEKGKELWRQGVSTGLAPGTQVIIKKPKPRTPGNTPYSDTTIHPNTMLFLKDLKANNDREWLKMYDADYRSSLKDWNSFVESLTEELTKIDDTIPELPLKDVVSNAHAMTIDEPLIEISMSRSFASTETYDSVKILRHTKSRTGRKGPYAAYYVQISPNDSFVGGGYWSPDARALAALRTTIDENPQRLKDVLMNDKMRAEFLASSSTKAAVKTFVKTNAETALKTKPKGYDAGHPDIDLLRLRRFTVGTKLTDAEVLDANVLRRIADLFSALHPFIACLNRIVLPDPDDEDGQDEDEEEDDDGENDEEVEGDQDEDSGAEASDA</sequence>
<dbReference type="Proteomes" id="UP001341245">
    <property type="component" value="Unassembled WGS sequence"/>
</dbReference>
<feature type="compositionally biased region" description="Acidic residues" evidence="1">
    <location>
        <begin position="44"/>
        <end position="56"/>
    </location>
</feature>
<reference evidence="2 3" key="1">
    <citation type="submission" date="2023-11" db="EMBL/GenBank/DDBJ databases">
        <title>Draft genome sequence and annotation of the polyextremotolerant black yeast-like fungus Aureobasidium pullulans NRRL 62042.</title>
        <authorList>
            <person name="Dielentheis-Frenken M.R.E."/>
            <person name="Wibberg D."/>
            <person name="Blank L.M."/>
            <person name="Tiso T."/>
        </authorList>
    </citation>
    <scope>NUCLEOTIDE SEQUENCE [LARGE SCALE GENOMIC DNA]</scope>
    <source>
        <strain evidence="2 3">NRRL 62042</strain>
    </source>
</reference>
<organism evidence="2 3">
    <name type="scientific">Aureobasidium pullulans</name>
    <name type="common">Black yeast</name>
    <name type="synonym">Pullularia pullulans</name>
    <dbReference type="NCBI Taxonomy" id="5580"/>
    <lineage>
        <taxon>Eukaryota</taxon>
        <taxon>Fungi</taxon>
        <taxon>Dikarya</taxon>
        <taxon>Ascomycota</taxon>
        <taxon>Pezizomycotina</taxon>
        <taxon>Dothideomycetes</taxon>
        <taxon>Dothideomycetidae</taxon>
        <taxon>Dothideales</taxon>
        <taxon>Saccotheciaceae</taxon>
        <taxon>Aureobasidium</taxon>
    </lineage>
</organism>
<keyword evidence="3" id="KW-1185">Reference proteome</keyword>
<feature type="compositionally biased region" description="Acidic residues" evidence="1">
    <location>
        <begin position="390"/>
        <end position="428"/>
    </location>
</feature>
<feature type="region of interest" description="Disordered" evidence="1">
    <location>
        <begin position="388"/>
        <end position="428"/>
    </location>
</feature>
<dbReference type="PANTHER" id="PTHR36452:SF1">
    <property type="entry name" value="DUF2461 DOMAIN-CONTAINING PROTEIN"/>
    <property type="match status" value="1"/>
</dbReference>
<feature type="compositionally biased region" description="Basic residues" evidence="1">
    <location>
        <begin position="22"/>
        <end position="37"/>
    </location>
</feature>
<name>A0ABR0T9T5_AURPU</name>
<dbReference type="Pfam" id="PF09365">
    <property type="entry name" value="DUF2461"/>
    <property type="match status" value="2"/>
</dbReference>
<protein>
    <submittedName>
        <fullName evidence="2">Uncharacterized protein</fullName>
    </submittedName>
</protein>
<proteinExistence type="predicted"/>
<dbReference type="EMBL" id="JASGXD010000015">
    <property type="protein sequence ID" value="KAK6001154.1"/>
    <property type="molecule type" value="Genomic_DNA"/>
</dbReference>
<evidence type="ECO:0000313" key="3">
    <source>
        <dbReference type="Proteomes" id="UP001341245"/>
    </source>
</evidence>
<evidence type="ECO:0000256" key="1">
    <source>
        <dbReference type="SAM" id="MobiDB-lite"/>
    </source>
</evidence>